<dbReference type="AlphaFoldDB" id="G0NP27"/>
<dbReference type="eggNOG" id="ENOG502SVKN">
    <property type="taxonomic scope" value="Eukaryota"/>
</dbReference>
<feature type="domain" description="Edg1 TPR repeats region" evidence="2">
    <location>
        <begin position="195"/>
        <end position="594"/>
    </location>
</feature>
<dbReference type="Pfam" id="PF24293">
    <property type="entry name" value="TPR_Edg1"/>
    <property type="match status" value="1"/>
</dbReference>
<dbReference type="OrthoDB" id="5813107at2759"/>
<feature type="region of interest" description="Disordered" evidence="1">
    <location>
        <begin position="1097"/>
        <end position="1199"/>
    </location>
</feature>
<name>G0NP27_CAEBE</name>
<dbReference type="EMBL" id="GL379918">
    <property type="protein sequence ID" value="EGT35043.1"/>
    <property type="molecule type" value="Genomic_DNA"/>
</dbReference>
<dbReference type="OMA" id="NCLFLFH"/>
<sequence>MNSPEESAVTDLSKLVANVLNGMLDENATAFELIRYQFHVRSVKDVIRRGSEDTSLIDQIYDLLHNLIIYLNEEIIDTSLNATPSGFADYHFQQLNKRIQLLYEVWKGMQVNEAYKAPELTNHIDACKEAMKHCYEKCKEYPRWTELSDELREFFLDEKKEEKSVIEEVQPTLFAREDGVVSSIAHEKANSEEEGKKTQFVSMAEKVLSNYRAKNPDYKTMRVLINTERKFQLEGIYCDKLINEFISVWDMAIDYETEKPEHKYLFTGLLKKIFIMMSDQRRNDFAIKLFDKYNQDSNDVLPCLENFVENFQIGFTEAVNQLPVDSNAISNNLELYEKIKAPIVWYLFISPAYTVQQLLNMCVDNKGYIPTVSRIFRTMPTLFERLVKVTPLPFEDGKKEKLLITMLHRVFMIGRTTWKSATQWEHAAMMTVSFAKERKRKEGQPERNEDKALIDPFSLVNFALSQIFESRKPAKSVEIFVKLLQRVLANNNNARMLTNYRFANSFSDEGDNVLGTPIIIQLMFDLLMEFDGQSLDVCDGAREILKSIGGRMEHDNTVFDTDTRKYLTEDNFNSAPWWIKYSIYTWYSSALQKPKRQVPSGVYKTIPEQFLDDFEQIKSEDESTVSDCYMRSLFELGLYDVDLAIDLLNYGYGVKFEQNVLEKMALALVDSYGKKMARRNGGLHIGKLISAMLKMFDPVRELAPLSSYCENYLESVKRTEHLLILFKATRIAKEKQLCASRVRTNDEKQTAYDDILSMNEVAEQLMDVFCETTKNYVDSEAKAIEEFRREADNIIFSKGCGPDQIRAMVERDEREKSLILQLTMIYLNCSHFCRLYQQVPVKLQQLMNSTLEKQFDLQKLLAKKVMDDVLTDQRKTEVVYAFAEPKDQVIVQVAKDAVQPVKASELFVSKQHNSQVPGSSGNISAENVMFNQNNGDYHEKGYNTGNRNNYRKTMYENERPSSSRVGGRNERTNSFRGNRWNPVNDTHAFNARDRDVIYKNTRHSSNNEYDRNPPRNGNSKNSYDQDTLYYDDRRTPFKPQSDRAYDDIRGYSESRDSNYENGWDNRSRRWPSESDYSHDDCENRMLDQTVRSVRQFSNREQHQNFSKPGCSNSPSTKIQEGKQSKKFGEYNKFQGNSRRPVENRKPRYPSSNYNEQEEENLANKMKLGQPAREELADAMGFNDTPPPVQKPRRGGFRNH</sequence>
<evidence type="ECO:0000256" key="1">
    <source>
        <dbReference type="SAM" id="MobiDB-lite"/>
    </source>
</evidence>
<organism evidence="4">
    <name type="scientific">Caenorhabditis brenneri</name>
    <name type="common">Nematode worm</name>
    <dbReference type="NCBI Taxonomy" id="135651"/>
    <lineage>
        <taxon>Eukaryota</taxon>
        <taxon>Metazoa</taxon>
        <taxon>Ecdysozoa</taxon>
        <taxon>Nematoda</taxon>
        <taxon>Chromadorea</taxon>
        <taxon>Rhabditida</taxon>
        <taxon>Rhabditina</taxon>
        <taxon>Rhabditomorpha</taxon>
        <taxon>Rhabditoidea</taxon>
        <taxon>Rhabditidae</taxon>
        <taxon>Peloderinae</taxon>
        <taxon>Caenorhabditis</taxon>
    </lineage>
</organism>
<evidence type="ECO:0000313" key="3">
    <source>
        <dbReference type="EMBL" id="EGT35043.1"/>
    </source>
</evidence>
<gene>
    <name evidence="3" type="ORF">CAEBREN_01947</name>
</gene>
<protein>
    <recommendedName>
        <fullName evidence="2">Edg1 TPR repeats region domain-containing protein</fullName>
    </recommendedName>
</protein>
<feature type="compositionally biased region" description="Basic and acidic residues" evidence="1">
    <location>
        <begin position="1030"/>
        <end position="1081"/>
    </location>
</feature>
<evidence type="ECO:0000313" key="4">
    <source>
        <dbReference type="Proteomes" id="UP000008068"/>
    </source>
</evidence>
<dbReference type="InParanoid" id="G0NP27"/>
<feature type="compositionally biased region" description="Polar residues" evidence="1">
    <location>
        <begin position="1015"/>
        <end position="1025"/>
    </location>
</feature>
<feature type="compositionally biased region" description="Polar residues" evidence="1">
    <location>
        <begin position="974"/>
        <end position="984"/>
    </location>
</feature>
<keyword evidence="4" id="KW-1185">Reference proteome</keyword>
<feature type="compositionally biased region" description="Basic and acidic residues" evidence="1">
    <location>
        <begin position="1119"/>
        <end position="1129"/>
    </location>
</feature>
<dbReference type="InterPro" id="IPR056581">
    <property type="entry name" value="TPR_Edg1"/>
</dbReference>
<dbReference type="HOGENOM" id="CLU_271398_0_0_1"/>
<accession>G0NP27</accession>
<dbReference type="FunCoup" id="G0NP27">
    <property type="interactions" value="324"/>
</dbReference>
<feature type="compositionally biased region" description="Polar residues" evidence="1">
    <location>
        <begin position="1103"/>
        <end position="1118"/>
    </location>
</feature>
<feature type="region of interest" description="Disordered" evidence="1">
    <location>
        <begin position="932"/>
        <end position="1081"/>
    </location>
</feature>
<feature type="compositionally biased region" description="Basic and acidic residues" evidence="1">
    <location>
        <begin position="953"/>
        <end position="973"/>
    </location>
</feature>
<reference evidence="4" key="1">
    <citation type="submission" date="2011-07" db="EMBL/GenBank/DDBJ databases">
        <authorList>
            <consortium name="Caenorhabditis brenneri Sequencing and Analysis Consortium"/>
            <person name="Wilson R.K."/>
        </authorList>
    </citation>
    <scope>NUCLEOTIDE SEQUENCE [LARGE SCALE GENOMIC DNA]</scope>
    <source>
        <strain evidence="4">PB2801</strain>
    </source>
</reference>
<evidence type="ECO:0000259" key="2">
    <source>
        <dbReference type="Pfam" id="PF24293"/>
    </source>
</evidence>
<proteinExistence type="predicted"/>
<dbReference type="Proteomes" id="UP000008068">
    <property type="component" value="Unassembled WGS sequence"/>
</dbReference>
<feature type="compositionally biased region" description="Basic residues" evidence="1">
    <location>
        <begin position="1190"/>
        <end position="1199"/>
    </location>
</feature>